<protein>
    <submittedName>
        <fullName evidence="2">DUF2807 domain-containing protein</fullName>
    </submittedName>
</protein>
<sequence length="248" mass="27686">MIYKNKIVKYLIAIIYICLLNSCDKDSACIKGAGNIVTEDRTTSEYFDKIFLNHNINLQIIQDSNISIVAVGGENLLSRIITKVEDGTLKISSENKCSFLRDYDNLITVYLSVPNIKNIEYIGFGDVTSNGILDFPELTIDSREGTGKINLELNSKNLYLKQHTGPVDFNISGFTKFLYVYTNGNGWVYCQDIVSEKVHVSSNGTGDVFVNPLDELRIELRSIGNVNYFGNPLLNITDQSGSGEIIKK</sequence>
<dbReference type="Proteomes" id="UP000321721">
    <property type="component" value="Unassembled WGS sequence"/>
</dbReference>
<feature type="domain" description="Putative auto-transporter adhesin head GIN" evidence="1">
    <location>
        <begin position="47"/>
        <end position="232"/>
    </location>
</feature>
<dbReference type="InterPro" id="IPR021255">
    <property type="entry name" value="DUF2807"/>
</dbReference>
<proteinExistence type="predicted"/>
<dbReference type="OrthoDB" id="942536at2"/>
<dbReference type="AlphaFoldDB" id="A0A5C6RU65"/>
<dbReference type="EMBL" id="VOOS01000003">
    <property type="protein sequence ID" value="TXB65505.1"/>
    <property type="molecule type" value="Genomic_DNA"/>
</dbReference>
<dbReference type="Gene3D" id="2.160.20.120">
    <property type="match status" value="1"/>
</dbReference>
<evidence type="ECO:0000313" key="2">
    <source>
        <dbReference type="EMBL" id="TXB65505.1"/>
    </source>
</evidence>
<dbReference type="RefSeq" id="WP_147100596.1">
    <property type="nucleotide sequence ID" value="NZ_VOOS01000003.1"/>
</dbReference>
<keyword evidence="3" id="KW-1185">Reference proteome</keyword>
<reference evidence="2 3" key="1">
    <citation type="submission" date="2019-08" db="EMBL/GenBank/DDBJ databases">
        <title>Genome of Vicingus serpentipes NCIMB 15042.</title>
        <authorList>
            <person name="Bowman J.P."/>
        </authorList>
    </citation>
    <scope>NUCLEOTIDE SEQUENCE [LARGE SCALE GENOMIC DNA]</scope>
    <source>
        <strain evidence="2 3">NCIMB 15042</strain>
    </source>
</reference>
<evidence type="ECO:0000313" key="3">
    <source>
        <dbReference type="Proteomes" id="UP000321721"/>
    </source>
</evidence>
<name>A0A5C6RU65_9FLAO</name>
<accession>A0A5C6RU65</accession>
<dbReference type="Pfam" id="PF10988">
    <property type="entry name" value="DUF2807"/>
    <property type="match status" value="1"/>
</dbReference>
<gene>
    <name evidence="2" type="ORF">FRY74_08770</name>
</gene>
<organism evidence="2 3">
    <name type="scientific">Vicingus serpentipes</name>
    <dbReference type="NCBI Taxonomy" id="1926625"/>
    <lineage>
        <taxon>Bacteria</taxon>
        <taxon>Pseudomonadati</taxon>
        <taxon>Bacteroidota</taxon>
        <taxon>Flavobacteriia</taxon>
        <taxon>Flavobacteriales</taxon>
        <taxon>Vicingaceae</taxon>
        <taxon>Vicingus</taxon>
    </lineage>
</organism>
<comment type="caution">
    <text evidence="2">The sequence shown here is derived from an EMBL/GenBank/DDBJ whole genome shotgun (WGS) entry which is preliminary data.</text>
</comment>
<evidence type="ECO:0000259" key="1">
    <source>
        <dbReference type="Pfam" id="PF10988"/>
    </source>
</evidence>